<dbReference type="InterPro" id="IPR002909">
    <property type="entry name" value="IPT_dom"/>
</dbReference>
<organism evidence="3 4">
    <name type="scientific">Caldanaerobacter subterraneus subsp. pacificus DSM 12653</name>
    <dbReference type="NCBI Taxonomy" id="391606"/>
    <lineage>
        <taxon>Bacteria</taxon>
        <taxon>Bacillati</taxon>
        <taxon>Bacillota</taxon>
        <taxon>Clostridia</taxon>
        <taxon>Thermoanaerobacterales</taxon>
        <taxon>Thermoanaerobacteraceae</taxon>
        <taxon>Caldanaerobacter</taxon>
    </lineage>
</organism>
<keyword evidence="1" id="KW-0732">Signal</keyword>
<dbReference type="Pfam" id="PF00041">
    <property type="entry name" value="fn3"/>
    <property type="match status" value="1"/>
</dbReference>
<dbReference type="CDD" id="cd00063">
    <property type="entry name" value="FN3"/>
    <property type="match status" value="1"/>
</dbReference>
<evidence type="ECO:0000259" key="2">
    <source>
        <dbReference type="PROSITE" id="PS50853"/>
    </source>
</evidence>
<dbReference type="InterPro" id="IPR052387">
    <property type="entry name" value="Fibrocystin"/>
</dbReference>
<dbReference type="InterPro" id="IPR014756">
    <property type="entry name" value="Ig_E-set"/>
</dbReference>
<dbReference type="PANTHER" id="PTHR46769">
    <property type="entry name" value="POLYCYSTIC KIDNEY AND HEPATIC DISEASE 1 (AUTOSOMAL RECESSIVE)-LIKE 1"/>
    <property type="match status" value="1"/>
</dbReference>
<feature type="domain" description="Fibronectin type-III" evidence="2">
    <location>
        <begin position="1471"/>
        <end position="1558"/>
    </location>
</feature>
<sequence>MRIEGSRKVMRRILAMVVAILMLFSLFPGNMSKAYGAYPPNITAIYSLRLDGTMASPAKGPVDKYTDIKIIGSGFVTYDASGNVTASVDYVYIDSPDTSKKLTILSVNENTIYAKVPPATSIGLSANIPYTIIVHRSDGQSAAIFNGFTYVNNPSISKVALDNFITLVKDSNGSIVGRTSKSYIRMEGSYFNDVGLVQINGETASVVSQSGSVLITTIPQNIFIDPTSTYTVTVTNIYRGSDTKQTQIYAVNHDITGLSKYVAIVGDEITIYGRGFNSLGSDFKVYIGNNLVNSSDINIKSDTEMTVKVPAPKDTTLEYQNIDIVASNGSTATLVGALKIIPTPAIFTIDNITPNAGSVSGGTKVVIVGQNLREDLIVKFGGVAAKSVQSITLPGLTENQRVIQVVTPPYSKSGPVDVTVVDPVTGYTVTKQNAFFYLAVEDTMVVIDMNPTEGYESGNTPVTLWGFNFQKNDDPSTYTYNEDKTEITYVNTNYTYKDPVTGNYVTGTRERKLYVTFGGNKAQIENVYKPETGQQTLNVLSPSVTLNPPGQNMPVDVVVTVETTVKDTNGNVVMQYSEQSSPPSKFTYKPLPSNPVILSVSPNTGSRAGGDTVIIQGFDIRPGVKVYFGDKLATVKDLTTGGDNKSVLTVISPPSTALGYVDVKVVNKDADSQRGFYMYKNGYYYYTAPSISSIFTNFGSKYGGNLITIYGSDFFVGQTVVDGVYSPKYPDVRIGNIQLKVISVEDKDGNLIDGKKFNIGTKIKALIPETSTPYPVGWYDVTIKNYDGINGTIGGSVTLPNAFEIKDTQKKPSIISVDPNKGPTKGGTLIKITGSNFEKGSIVTIDGVQASVKKVSSGNTEIEATTPPGTLGKKIVQVVNPSDGGVASLVDGFEYVLIETKPQITKVVPNYGGKGTLIYIFGSDFSKKVGDSEGAKAYIGNTVLENVYVLDENTIIGIIPDMKYTGLYEIKVVNPDTATAVAPEKFHFLVPESNPVITSVTPNFGTVNGGTAILIEGQDFRRGAEVFIGGNKATNVVVSPDGKSITAITPPGKPGKTYVTVVNYDGGNYTYGIHEGETGFTYVIPNSQPVITKVEPDKGSTYGGQEVTIYGQDFRISKDEQGNILKDENGNPIGPDVYFGNVKAQKVVYIDYGTLQVITPPNAPGKVRVTVVNYDGGLGYLEGGYTYIQSKPQIKQVIPPKFDKTGGTYGIIVGNDFSVPVYDKDKLILPGSSVYIDGVEVKDVQVVDSTMIKFIAPPVDKVGTKELKVVNPDGGTATFKVEYVSPSTHPQIYSITPDRGSINGGTYVVIKGKDFRDKVKVYFDAYEAKVISVSPDTIVILTPPGDPQKDINRSVDVTVFNEEDGGSFTLKNGFTYIATETKPKITSITPNTGSTKGGETVTITGDDFRQGARVFFGEKEALNVVVKSYNTIIATTPSHPEGKVDVIVRNPDYADAVFPQGFTYVQTVPDEPVGFWVESIPGNDHTLRLHWSETKGAKYYEIYLVSDSTYKFIASTDKLEYYVTNLSPNTKYTFALRAVNELGPSDFVRASNTTDRSSNSKYDTYVEGAKENKTTISTSNGSLVVTLGDTSESEYVLNFKDDVYKNVNKWIINIPSKYKNTAKKVKIYTQKFEMEFYLTDLYLNGDYDRVTITRITGKEYDDIVKNLPKNITILSDIYDIKYEKITNGKAENYNNFKNSIYVLISVENNRLWKKDINRAKISYIAYYSPYSSNPSVFMYGVEKDKNTVSAKISSPGQIAVTY</sequence>
<protein>
    <recommendedName>
        <fullName evidence="2">Fibronectin type-III domain-containing protein</fullName>
    </recommendedName>
</protein>
<dbReference type="SUPFAM" id="SSF49265">
    <property type="entry name" value="Fibronectin type III"/>
    <property type="match status" value="1"/>
</dbReference>
<accession>A0A0F5PQ50</accession>
<reference evidence="3 4" key="1">
    <citation type="submission" date="2008-07" db="EMBL/GenBank/DDBJ databases">
        <authorList>
            <person name="Gonzalez J."/>
            <person name="Sokolova T."/>
            <person name="Ferriera S."/>
            <person name="Johnson J."/>
            <person name="Kravitz S."/>
            <person name="Beeson K."/>
            <person name="Sutton G."/>
            <person name="Rogers Y.-H."/>
            <person name="Friedman R."/>
            <person name="Frazier M."/>
            <person name="Venter J.C."/>
        </authorList>
    </citation>
    <scope>NUCLEOTIDE SEQUENCE [LARGE SCALE GENOMIC DNA]</scope>
    <source>
        <strain evidence="3 4">DSM 12653</strain>
    </source>
</reference>
<dbReference type="CDD" id="cd00102">
    <property type="entry name" value="IPT"/>
    <property type="match status" value="9"/>
</dbReference>
<dbReference type="EMBL" id="ABXP02000026">
    <property type="protein sequence ID" value="KKC30715.1"/>
    <property type="molecule type" value="Genomic_DNA"/>
</dbReference>
<evidence type="ECO:0000256" key="1">
    <source>
        <dbReference type="ARBA" id="ARBA00022729"/>
    </source>
</evidence>
<dbReference type="SMART" id="SM00060">
    <property type="entry name" value="FN3"/>
    <property type="match status" value="1"/>
</dbReference>
<dbReference type="Proteomes" id="UP000010146">
    <property type="component" value="Unassembled WGS sequence"/>
</dbReference>
<comment type="caution">
    <text evidence="3">The sequence shown here is derived from an EMBL/GenBank/DDBJ whole genome shotgun (WGS) entry which is preliminary data.</text>
</comment>
<dbReference type="SUPFAM" id="SSF81296">
    <property type="entry name" value="E set domains"/>
    <property type="match status" value="11"/>
</dbReference>
<evidence type="ECO:0000313" key="4">
    <source>
        <dbReference type="Proteomes" id="UP000010146"/>
    </source>
</evidence>
<dbReference type="InterPro" id="IPR013783">
    <property type="entry name" value="Ig-like_fold"/>
</dbReference>
<name>A0A0F5PQ50_9THEO</name>
<dbReference type="InterPro" id="IPR003961">
    <property type="entry name" value="FN3_dom"/>
</dbReference>
<dbReference type="SMART" id="SM00429">
    <property type="entry name" value="IPT"/>
    <property type="match status" value="9"/>
</dbReference>
<dbReference type="Pfam" id="PF01833">
    <property type="entry name" value="TIG"/>
    <property type="match status" value="11"/>
</dbReference>
<gene>
    <name evidence="3" type="ORF">CDSM653_00139</name>
</gene>
<reference evidence="3 4" key="2">
    <citation type="journal article" date="2015" name="BMC Genomics">
        <title>Analysis of three genomes within the thermophilic bacterial species Caldanaerobacter subterraneus with a focus on carbon monoxide dehydrogenase evolution and hydrolase diversity.</title>
        <authorList>
            <person name="Sant'Anna F.H."/>
            <person name="Lebedinsky A.V."/>
            <person name="Sokolova T.G."/>
            <person name="Robb F.T."/>
            <person name="Gonzalez J.M."/>
        </authorList>
    </citation>
    <scope>NUCLEOTIDE SEQUENCE [LARGE SCALE GENOMIC DNA]</scope>
    <source>
        <strain evidence="3 4">DSM 12653</strain>
    </source>
</reference>
<dbReference type="PROSITE" id="PS50853">
    <property type="entry name" value="FN3"/>
    <property type="match status" value="1"/>
</dbReference>
<dbReference type="Gene3D" id="2.60.40.10">
    <property type="entry name" value="Immunoglobulins"/>
    <property type="match status" value="13"/>
</dbReference>
<proteinExistence type="predicted"/>
<reference evidence="4" key="3">
    <citation type="submission" date="2015-02" db="EMBL/GenBank/DDBJ databases">
        <title>Genome analysis of three genomes within the thermophilic hydrogenogenic bacterial species Caldanaerobacter subterraneus.</title>
        <authorList>
            <person name="Sant'Anna F.H."/>
            <person name="Lebedinsky A."/>
            <person name="Sokolova T."/>
            <person name="Robb F.T."/>
            <person name="Gonzalez J.M."/>
        </authorList>
    </citation>
    <scope>NUCLEOTIDE SEQUENCE [LARGE SCALE GENOMIC DNA]</scope>
    <source>
        <strain evidence="4">DSM 12653</strain>
    </source>
</reference>
<dbReference type="InterPro" id="IPR036116">
    <property type="entry name" value="FN3_sf"/>
</dbReference>
<evidence type="ECO:0000313" key="3">
    <source>
        <dbReference type="EMBL" id="KKC30715.1"/>
    </source>
</evidence>
<dbReference type="PANTHER" id="PTHR46769:SF2">
    <property type="entry name" value="FIBROCYSTIN-L ISOFORM 2 PRECURSOR-RELATED"/>
    <property type="match status" value="1"/>
</dbReference>